<dbReference type="Proteomes" id="UP000829494">
    <property type="component" value="Chromosome"/>
</dbReference>
<proteinExistence type="predicted"/>
<gene>
    <name evidence="1" type="ORF">SRIMR7_17715</name>
</gene>
<reference evidence="1 2" key="1">
    <citation type="submission" date="2022-03" db="EMBL/GenBank/DDBJ databases">
        <title>Complete genome of Streptomyces rimosus ssp. rimosus R7 (=ATCC 10970).</title>
        <authorList>
            <person name="Beganovic S."/>
            <person name="Ruckert C."/>
            <person name="Busche T."/>
            <person name="Kalinowski J."/>
            <person name="Wittmann C."/>
        </authorList>
    </citation>
    <scope>NUCLEOTIDE SEQUENCE [LARGE SCALE GENOMIC DNA]</scope>
    <source>
        <strain evidence="1 2">R7</strain>
    </source>
</reference>
<dbReference type="EMBL" id="CP094298">
    <property type="protein sequence ID" value="UNZ03999.1"/>
    <property type="molecule type" value="Genomic_DNA"/>
</dbReference>
<evidence type="ECO:0008006" key="3">
    <source>
        <dbReference type="Google" id="ProtNLM"/>
    </source>
</evidence>
<keyword evidence="2" id="KW-1185">Reference proteome</keyword>
<accession>A0ABY3Z6C0</accession>
<sequence>MFVRRWFPRGLLMAGRARGVAAALAVRRGDAADRGMTTAEYAVGTLAACAAAAVLYKVLSGGAVEAALRSVIGKALGVDV</sequence>
<dbReference type="Pfam" id="PF14029">
    <property type="entry name" value="DUF4244"/>
    <property type="match status" value="1"/>
</dbReference>
<evidence type="ECO:0000313" key="2">
    <source>
        <dbReference type="Proteomes" id="UP000829494"/>
    </source>
</evidence>
<dbReference type="InterPro" id="IPR025338">
    <property type="entry name" value="DUF4244"/>
</dbReference>
<organism evidence="1 2">
    <name type="scientific">Streptomyces rimosus subsp. rimosus</name>
    <dbReference type="NCBI Taxonomy" id="132474"/>
    <lineage>
        <taxon>Bacteria</taxon>
        <taxon>Bacillati</taxon>
        <taxon>Actinomycetota</taxon>
        <taxon>Actinomycetes</taxon>
        <taxon>Kitasatosporales</taxon>
        <taxon>Streptomycetaceae</taxon>
        <taxon>Streptomyces</taxon>
    </lineage>
</organism>
<name>A0ABY3Z6C0_STRRM</name>
<evidence type="ECO:0000313" key="1">
    <source>
        <dbReference type="EMBL" id="UNZ03999.1"/>
    </source>
</evidence>
<protein>
    <recommendedName>
        <fullName evidence="3">DUF4244 domain-containing protein</fullName>
    </recommendedName>
</protein>